<dbReference type="AlphaFoldDB" id="A0A074IW97"/>
<keyword evidence="2" id="KW-0812">Transmembrane</keyword>
<organism evidence="4 5">
    <name type="scientific">Streptococcus salivarius</name>
    <dbReference type="NCBI Taxonomy" id="1304"/>
    <lineage>
        <taxon>Bacteria</taxon>
        <taxon>Bacillati</taxon>
        <taxon>Bacillota</taxon>
        <taxon>Bacilli</taxon>
        <taxon>Lactobacillales</taxon>
        <taxon>Streptococcaceae</taxon>
        <taxon>Streptococcus</taxon>
    </lineage>
</organism>
<feature type="transmembrane region" description="Helical" evidence="2">
    <location>
        <begin position="406"/>
        <end position="425"/>
    </location>
</feature>
<comment type="caution">
    <text evidence="4">The sequence shown here is derived from an EMBL/GenBank/DDBJ whole genome shotgun (WGS) entry which is preliminary data.</text>
</comment>
<accession>A0A074IW97</accession>
<evidence type="ECO:0000313" key="5">
    <source>
        <dbReference type="Proteomes" id="UP000027855"/>
    </source>
</evidence>
<evidence type="ECO:0000256" key="2">
    <source>
        <dbReference type="SAM" id="Phobius"/>
    </source>
</evidence>
<dbReference type="Proteomes" id="UP000027855">
    <property type="component" value="Unassembled WGS sequence"/>
</dbReference>
<proteinExistence type="predicted"/>
<sequence length="762" mass="83441">MGAEATIEIEQGKVWPSLSDMISQSKDWPNEVGPKGWGGDKDKELLLASFYAQWDQYLHPTTGVFIAFGFIPEMLSKGIYSFSYAIEKAYLNMFKLFGMFDYISQSDSFVGQVYKWLQIVGISLFVLVTLIRLIMAMAGAPFRYREFFNHIILVTFSVTALPVFASKFGSAIAKDTVGLAYYDITGSGQSVSLSVTPFRGNTVDLEMLYAMDFDTDKLGYNEDTHFIAGDKNWNTISDGNIWFTNFTETYGPTNKAMLQYYSGREGRVSSLPKMLGIREDGSVDWWQQVKNSAAMSNPVTALLQTSKLFFTGWKEQKDLKEDQANSPYNGFSDVMRSTLNTIRYADGKIAYARVTTSKSGYFLGFDNTAFLPTYARYKVDWIALITQQIILLLLLIGLLVTTVRVIFKTLITVIISPLVSYAAVGNSMRILEVWQEVMTGIAAIWFQLLFVKVAQWFLITYSEVKLNLGSGASDVAKKTLGGSFYDGLDPFQHAIATIAVYLGVYLAVSQGSKVLERWIGIDTNLSSGTKAGVATMAVGAMAANKMGGGARNFAVGRYNPTTGRRNQSGFNRLRNSVSSGTRVGVKGLKTAGSTVGSTANNIRRGALTAAGATAGTVAGTWNAFSDTTDQDLTAFQVARRAVGVTGRKLSTSTKNTFNSAISGTKEVMTSGKEVVGTEFRNVGQAIKKDFSSSFGERYTSTRDNVNDSILNYNRAENNGAGRITPKGSTSNIISPTQRLSKKNSLDSDSRFQKLDAGEDGEL</sequence>
<protein>
    <recommendedName>
        <fullName evidence="3">DUF8208 domain-containing protein</fullName>
    </recommendedName>
</protein>
<feature type="transmembrane region" description="Helical" evidence="2">
    <location>
        <begin position="116"/>
        <end position="135"/>
    </location>
</feature>
<feature type="compositionally biased region" description="Basic and acidic residues" evidence="1">
    <location>
        <begin position="743"/>
        <end position="756"/>
    </location>
</feature>
<feature type="transmembrane region" description="Helical" evidence="2">
    <location>
        <begin position="437"/>
        <end position="459"/>
    </location>
</feature>
<keyword evidence="2" id="KW-0472">Membrane</keyword>
<evidence type="ECO:0000313" key="4">
    <source>
        <dbReference type="EMBL" id="KEO45361.1"/>
    </source>
</evidence>
<feature type="transmembrane region" description="Helical" evidence="2">
    <location>
        <begin position="381"/>
        <end position="400"/>
    </location>
</feature>
<name>A0A074IW97_STRSL</name>
<keyword evidence="2" id="KW-1133">Transmembrane helix</keyword>
<gene>
    <name evidence="4" type="ORF">DL07_01375</name>
</gene>
<dbReference type="RefSeq" id="WP_037601572.1">
    <property type="nucleotide sequence ID" value="NZ_JJMS01000003.1"/>
</dbReference>
<evidence type="ECO:0000256" key="1">
    <source>
        <dbReference type="SAM" id="MobiDB-lite"/>
    </source>
</evidence>
<feature type="domain" description="DUF8208" evidence="3">
    <location>
        <begin position="360"/>
        <end position="455"/>
    </location>
</feature>
<feature type="transmembrane region" description="Helical" evidence="2">
    <location>
        <begin position="147"/>
        <end position="165"/>
    </location>
</feature>
<feature type="compositionally biased region" description="Polar residues" evidence="1">
    <location>
        <begin position="726"/>
        <end position="738"/>
    </location>
</feature>
<feature type="transmembrane region" description="Helical" evidence="2">
    <location>
        <begin position="491"/>
        <end position="508"/>
    </location>
</feature>
<dbReference type="Pfam" id="PF26635">
    <property type="entry name" value="DUF8208"/>
    <property type="match status" value="1"/>
</dbReference>
<dbReference type="EMBL" id="JJMT01000011">
    <property type="protein sequence ID" value="KEO45361.1"/>
    <property type="molecule type" value="Genomic_DNA"/>
</dbReference>
<reference evidence="4 5" key="1">
    <citation type="submission" date="2014-04" db="EMBL/GenBank/DDBJ databases">
        <title>Variable characteristics of bacteriocin-producing Streptococcus salivarius strains isolated from Malaysian subjects.</title>
        <authorList>
            <person name="Philip K."/>
            <person name="Barbour A."/>
        </authorList>
    </citation>
    <scope>NUCLEOTIDE SEQUENCE [LARGE SCALE GENOMIC DNA]</scope>
    <source>
        <strain evidence="4 5">NU10</strain>
    </source>
</reference>
<dbReference type="InterPro" id="IPR058521">
    <property type="entry name" value="DUF8208"/>
</dbReference>
<evidence type="ECO:0000259" key="3">
    <source>
        <dbReference type="Pfam" id="PF26635"/>
    </source>
</evidence>
<feature type="region of interest" description="Disordered" evidence="1">
    <location>
        <begin position="717"/>
        <end position="762"/>
    </location>
</feature>